<keyword evidence="1" id="KW-0732">Signal</keyword>
<evidence type="ECO:0008006" key="4">
    <source>
        <dbReference type="Google" id="ProtNLM"/>
    </source>
</evidence>
<reference evidence="2" key="2">
    <citation type="journal article" date="2021" name="PeerJ">
        <title>Extensive microbial diversity within the chicken gut microbiome revealed by metagenomics and culture.</title>
        <authorList>
            <person name="Gilroy R."/>
            <person name="Ravi A."/>
            <person name="Getino M."/>
            <person name="Pursley I."/>
            <person name="Horton D.L."/>
            <person name="Alikhan N.F."/>
            <person name="Baker D."/>
            <person name="Gharbi K."/>
            <person name="Hall N."/>
            <person name="Watson M."/>
            <person name="Adriaenssens E.M."/>
            <person name="Foster-Nyarko E."/>
            <person name="Jarju S."/>
            <person name="Secka A."/>
            <person name="Antonio M."/>
            <person name="Oren A."/>
            <person name="Chaudhuri R.R."/>
            <person name="La Ragione R."/>
            <person name="Hildebrand F."/>
            <person name="Pallen M.J."/>
        </authorList>
    </citation>
    <scope>NUCLEOTIDE SEQUENCE</scope>
    <source>
        <strain evidence="2">6919</strain>
    </source>
</reference>
<proteinExistence type="predicted"/>
<evidence type="ECO:0000256" key="1">
    <source>
        <dbReference type="SAM" id="SignalP"/>
    </source>
</evidence>
<protein>
    <recommendedName>
        <fullName evidence="4">Lipoprotein</fullName>
    </recommendedName>
</protein>
<dbReference type="AlphaFoldDB" id="A0A9D9IRC9"/>
<comment type="caution">
    <text evidence="2">The sequence shown here is derived from an EMBL/GenBank/DDBJ whole genome shotgun (WGS) entry which is preliminary data.</text>
</comment>
<feature type="chain" id="PRO_5039461835" description="Lipoprotein" evidence="1">
    <location>
        <begin position="22"/>
        <end position="237"/>
    </location>
</feature>
<feature type="signal peptide" evidence="1">
    <location>
        <begin position="1"/>
        <end position="21"/>
    </location>
</feature>
<evidence type="ECO:0000313" key="2">
    <source>
        <dbReference type="EMBL" id="MBO8476248.1"/>
    </source>
</evidence>
<accession>A0A9D9IRC9</accession>
<evidence type="ECO:0000313" key="3">
    <source>
        <dbReference type="Proteomes" id="UP000823598"/>
    </source>
</evidence>
<gene>
    <name evidence="2" type="ORF">IAB88_04580</name>
</gene>
<dbReference type="Proteomes" id="UP000823598">
    <property type="component" value="Unassembled WGS sequence"/>
</dbReference>
<organism evidence="2 3">
    <name type="scientific">Candidatus Limisoma faecipullorum</name>
    <dbReference type="NCBI Taxonomy" id="2840854"/>
    <lineage>
        <taxon>Bacteria</taxon>
        <taxon>Pseudomonadati</taxon>
        <taxon>Bacteroidota</taxon>
        <taxon>Bacteroidia</taxon>
        <taxon>Bacteroidales</taxon>
        <taxon>Candidatus Limisoma</taxon>
    </lineage>
</organism>
<name>A0A9D9IRC9_9BACT</name>
<dbReference type="PROSITE" id="PS51257">
    <property type="entry name" value="PROKAR_LIPOPROTEIN"/>
    <property type="match status" value="1"/>
</dbReference>
<sequence>MKRNLLKITALAFAVSVVVSGCGSGSNSTLGEAPVILSKLNADRKRLVEETRNSRDYDGIRSKMQEFKDYEKECFERAAEEGPKAVGNDVDFSGDPYEAFKVKEAKVDEYVKLFNAGYYNIRVKVEAKKDFVVRQNKSECAAGEEALTDAPLHYVALTSDGTPIIFGHLNPFRTNDSGKLEADYQPGQTVKAGELCSEKGGIITFDIYNNDFSKFAELKFLSQEEYDNMRNEFYSGK</sequence>
<dbReference type="EMBL" id="JADIMC010000053">
    <property type="protein sequence ID" value="MBO8476248.1"/>
    <property type="molecule type" value="Genomic_DNA"/>
</dbReference>
<reference evidence="2" key="1">
    <citation type="submission" date="2020-10" db="EMBL/GenBank/DDBJ databases">
        <authorList>
            <person name="Gilroy R."/>
        </authorList>
    </citation>
    <scope>NUCLEOTIDE SEQUENCE</scope>
    <source>
        <strain evidence="2">6919</strain>
    </source>
</reference>